<dbReference type="STRING" id="7217.B3MBJ4"/>
<dbReference type="InParanoid" id="B3MBJ4"/>
<dbReference type="FunCoup" id="B3MBJ4">
    <property type="interactions" value="124"/>
</dbReference>
<dbReference type="SUPFAM" id="SSF52540">
    <property type="entry name" value="P-loop containing nucleoside triphosphate hydrolases"/>
    <property type="match status" value="1"/>
</dbReference>
<dbReference type="GO" id="GO:0033063">
    <property type="term" value="C:Rad51B-Rad51C-Rad51D-XRCC2 complex"/>
    <property type="evidence" value="ECO:0007669"/>
    <property type="project" value="InterPro"/>
</dbReference>
<dbReference type="GO" id="GO:0000400">
    <property type="term" value="F:four-way junction DNA binding"/>
    <property type="evidence" value="ECO:0007669"/>
    <property type="project" value="TreeGrafter"/>
</dbReference>
<dbReference type="PANTHER" id="PTHR46644">
    <property type="entry name" value="DNA REPAIR PROTEIN XRCC2"/>
    <property type="match status" value="1"/>
</dbReference>
<dbReference type="EMBL" id="CH902619">
    <property type="protein sequence ID" value="EDV37125.2"/>
    <property type="molecule type" value="Genomic_DNA"/>
</dbReference>
<protein>
    <submittedName>
        <fullName evidence="1">Uncharacterized protein, isoform C</fullName>
    </submittedName>
</protein>
<evidence type="ECO:0000313" key="2">
    <source>
        <dbReference type="Proteomes" id="UP000007801"/>
    </source>
</evidence>
<dbReference type="InterPro" id="IPR027417">
    <property type="entry name" value="P-loop_NTPase"/>
</dbReference>
<dbReference type="eggNOG" id="KOG2859">
    <property type="taxonomic scope" value="Eukaryota"/>
</dbReference>
<dbReference type="AlphaFoldDB" id="B3MBJ4"/>
<dbReference type="OrthoDB" id="420422at2759"/>
<reference evidence="1 2" key="1">
    <citation type="journal article" date="2007" name="Nature">
        <title>Evolution of genes and genomes on the Drosophila phylogeny.</title>
        <authorList>
            <consortium name="Drosophila 12 Genomes Consortium"/>
            <person name="Clark A.G."/>
            <person name="Eisen M.B."/>
            <person name="Smith D.R."/>
            <person name="Bergman C.M."/>
            <person name="Oliver B."/>
            <person name="Markow T.A."/>
            <person name="Kaufman T.C."/>
            <person name="Kellis M."/>
            <person name="Gelbart W."/>
            <person name="Iyer V.N."/>
            <person name="Pollard D.A."/>
            <person name="Sackton T.B."/>
            <person name="Larracuente A.M."/>
            <person name="Singh N.D."/>
            <person name="Abad J.P."/>
            <person name="Abt D.N."/>
            <person name="Adryan B."/>
            <person name="Aguade M."/>
            <person name="Akashi H."/>
            <person name="Anderson W.W."/>
            <person name="Aquadro C.F."/>
            <person name="Ardell D.H."/>
            <person name="Arguello R."/>
            <person name="Artieri C.G."/>
            <person name="Barbash D.A."/>
            <person name="Barker D."/>
            <person name="Barsanti P."/>
            <person name="Batterham P."/>
            <person name="Batzoglou S."/>
            <person name="Begun D."/>
            <person name="Bhutkar A."/>
            <person name="Blanco E."/>
            <person name="Bosak S.A."/>
            <person name="Bradley R.K."/>
            <person name="Brand A.D."/>
            <person name="Brent M.R."/>
            <person name="Brooks A.N."/>
            <person name="Brown R.H."/>
            <person name="Butlin R.K."/>
            <person name="Caggese C."/>
            <person name="Calvi B.R."/>
            <person name="Bernardo de Carvalho A."/>
            <person name="Caspi A."/>
            <person name="Castrezana S."/>
            <person name="Celniker S.E."/>
            <person name="Chang J.L."/>
            <person name="Chapple C."/>
            <person name="Chatterji S."/>
            <person name="Chinwalla A."/>
            <person name="Civetta A."/>
            <person name="Clifton S.W."/>
            <person name="Comeron J.M."/>
            <person name="Costello J.C."/>
            <person name="Coyne J.A."/>
            <person name="Daub J."/>
            <person name="David R.G."/>
            <person name="Delcher A.L."/>
            <person name="Delehaunty K."/>
            <person name="Do C.B."/>
            <person name="Ebling H."/>
            <person name="Edwards K."/>
            <person name="Eickbush T."/>
            <person name="Evans J.D."/>
            <person name="Filipski A."/>
            <person name="Findeiss S."/>
            <person name="Freyhult E."/>
            <person name="Fulton L."/>
            <person name="Fulton R."/>
            <person name="Garcia A.C."/>
            <person name="Gardiner A."/>
            <person name="Garfield D.A."/>
            <person name="Garvin B.E."/>
            <person name="Gibson G."/>
            <person name="Gilbert D."/>
            <person name="Gnerre S."/>
            <person name="Godfrey J."/>
            <person name="Good R."/>
            <person name="Gotea V."/>
            <person name="Gravely B."/>
            <person name="Greenberg A.J."/>
            <person name="Griffiths-Jones S."/>
            <person name="Gross S."/>
            <person name="Guigo R."/>
            <person name="Gustafson E.A."/>
            <person name="Haerty W."/>
            <person name="Hahn M.W."/>
            <person name="Halligan D.L."/>
            <person name="Halpern A.L."/>
            <person name="Halter G.M."/>
            <person name="Han M.V."/>
            <person name="Heger A."/>
            <person name="Hillier L."/>
            <person name="Hinrichs A.S."/>
            <person name="Holmes I."/>
            <person name="Hoskins R.A."/>
            <person name="Hubisz M.J."/>
            <person name="Hultmark D."/>
            <person name="Huntley M.A."/>
            <person name="Jaffe D.B."/>
            <person name="Jagadeeshan S."/>
            <person name="Jeck W.R."/>
            <person name="Johnson J."/>
            <person name="Jones C.D."/>
            <person name="Jordan W.C."/>
            <person name="Karpen G.H."/>
            <person name="Kataoka E."/>
            <person name="Keightley P.D."/>
            <person name="Kheradpour P."/>
            <person name="Kirkness E.F."/>
            <person name="Koerich L.B."/>
            <person name="Kristiansen K."/>
            <person name="Kudrna D."/>
            <person name="Kulathinal R.J."/>
            <person name="Kumar S."/>
            <person name="Kwok R."/>
            <person name="Lander E."/>
            <person name="Langley C.H."/>
            <person name="Lapoint R."/>
            <person name="Lazzaro B.P."/>
            <person name="Lee S.J."/>
            <person name="Levesque L."/>
            <person name="Li R."/>
            <person name="Lin C.F."/>
            <person name="Lin M.F."/>
            <person name="Lindblad-Toh K."/>
            <person name="Llopart A."/>
            <person name="Long M."/>
            <person name="Low L."/>
            <person name="Lozovsky E."/>
            <person name="Lu J."/>
            <person name="Luo M."/>
            <person name="Machado C.A."/>
            <person name="Makalowski W."/>
            <person name="Marzo M."/>
            <person name="Matsuda M."/>
            <person name="Matzkin L."/>
            <person name="McAllister B."/>
            <person name="McBride C.S."/>
            <person name="McKernan B."/>
            <person name="McKernan K."/>
            <person name="Mendez-Lago M."/>
            <person name="Minx P."/>
            <person name="Mollenhauer M.U."/>
            <person name="Montooth K."/>
            <person name="Mount S.M."/>
            <person name="Mu X."/>
            <person name="Myers E."/>
            <person name="Negre B."/>
            <person name="Newfeld S."/>
            <person name="Nielsen R."/>
            <person name="Noor M.A."/>
            <person name="O'Grady P."/>
            <person name="Pachter L."/>
            <person name="Papaceit M."/>
            <person name="Parisi M.J."/>
            <person name="Parisi M."/>
            <person name="Parts L."/>
            <person name="Pedersen J.S."/>
            <person name="Pesole G."/>
            <person name="Phillippy A.M."/>
            <person name="Ponting C.P."/>
            <person name="Pop M."/>
            <person name="Porcelli D."/>
            <person name="Powell J.R."/>
            <person name="Prohaska S."/>
            <person name="Pruitt K."/>
            <person name="Puig M."/>
            <person name="Quesneville H."/>
            <person name="Ram K.R."/>
            <person name="Rand D."/>
            <person name="Rasmussen M.D."/>
            <person name="Reed L.K."/>
            <person name="Reenan R."/>
            <person name="Reily A."/>
            <person name="Remington K.A."/>
            <person name="Rieger T.T."/>
            <person name="Ritchie M.G."/>
            <person name="Robin C."/>
            <person name="Rogers Y.H."/>
            <person name="Rohde C."/>
            <person name="Rozas J."/>
            <person name="Rubenfield M.J."/>
            <person name="Ruiz A."/>
            <person name="Russo S."/>
            <person name="Salzberg S.L."/>
            <person name="Sanchez-Gracia A."/>
            <person name="Saranga D.J."/>
            <person name="Sato H."/>
            <person name="Schaeffer S.W."/>
            <person name="Schatz M.C."/>
            <person name="Schlenke T."/>
            <person name="Schwartz R."/>
            <person name="Segarra C."/>
            <person name="Singh R.S."/>
            <person name="Sirot L."/>
            <person name="Sirota M."/>
            <person name="Sisneros N.B."/>
            <person name="Smith C.D."/>
            <person name="Smith T.F."/>
            <person name="Spieth J."/>
            <person name="Stage D.E."/>
            <person name="Stark A."/>
            <person name="Stephan W."/>
            <person name="Strausberg R.L."/>
            <person name="Strempel S."/>
            <person name="Sturgill D."/>
            <person name="Sutton G."/>
            <person name="Sutton G.G."/>
            <person name="Tao W."/>
            <person name="Teichmann S."/>
            <person name="Tobari Y.N."/>
            <person name="Tomimura Y."/>
            <person name="Tsolas J.M."/>
            <person name="Valente V.L."/>
            <person name="Venter E."/>
            <person name="Venter J.C."/>
            <person name="Vicario S."/>
            <person name="Vieira F.G."/>
            <person name="Vilella A.J."/>
            <person name="Villasante A."/>
            <person name="Walenz B."/>
            <person name="Wang J."/>
            <person name="Wasserman M."/>
            <person name="Watts T."/>
            <person name="Wilson D."/>
            <person name="Wilson R.K."/>
            <person name="Wing R.A."/>
            <person name="Wolfner M.F."/>
            <person name="Wong A."/>
            <person name="Wong G.K."/>
            <person name="Wu C.I."/>
            <person name="Wu G."/>
            <person name="Yamamoto D."/>
            <person name="Yang H.P."/>
            <person name="Yang S.P."/>
            <person name="Yorke J.A."/>
            <person name="Yoshida K."/>
            <person name="Zdobnov E."/>
            <person name="Zhang P."/>
            <person name="Zhang Y."/>
            <person name="Zimin A.V."/>
            <person name="Baldwin J."/>
            <person name="Abdouelleil A."/>
            <person name="Abdulkadir J."/>
            <person name="Abebe A."/>
            <person name="Abera B."/>
            <person name="Abreu J."/>
            <person name="Acer S.C."/>
            <person name="Aftuck L."/>
            <person name="Alexander A."/>
            <person name="An P."/>
            <person name="Anderson E."/>
            <person name="Anderson S."/>
            <person name="Arachi H."/>
            <person name="Azer M."/>
            <person name="Bachantsang P."/>
            <person name="Barry A."/>
            <person name="Bayul T."/>
            <person name="Berlin A."/>
            <person name="Bessette D."/>
            <person name="Bloom T."/>
            <person name="Blye J."/>
            <person name="Boguslavskiy L."/>
            <person name="Bonnet C."/>
            <person name="Boukhgalter B."/>
            <person name="Bourzgui I."/>
            <person name="Brown A."/>
            <person name="Cahill P."/>
            <person name="Channer S."/>
            <person name="Cheshatsang Y."/>
            <person name="Chuda L."/>
            <person name="Citroen M."/>
            <person name="Collymore A."/>
            <person name="Cooke P."/>
            <person name="Costello M."/>
            <person name="D'Aco K."/>
            <person name="Daza R."/>
            <person name="De Haan G."/>
            <person name="DeGray S."/>
            <person name="DeMaso C."/>
            <person name="Dhargay N."/>
            <person name="Dooley K."/>
            <person name="Dooley E."/>
            <person name="Doricent M."/>
            <person name="Dorje P."/>
            <person name="Dorjee K."/>
            <person name="Dupes A."/>
            <person name="Elong R."/>
            <person name="Falk J."/>
            <person name="Farina A."/>
            <person name="Faro S."/>
            <person name="Ferguson D."/>
            <person name="Fisher S."/>
            <person name="Foley C.D."/>
            <person name="Franke A."/>
            <person name="Friedrich D."/>
            <person name="Gadbois L."/>
            <person name="Gearin G."/>
            <person name="Gearin C.R."/>
            <person name="Giannoukos G."/>
            <person name="Goode T."/>
            <person name="Graham J."/>
            <person name="Grandbois E."/>
            <person name="Grewal S."/>
            <person name="Gyaltsen K."/>
            <person name="Hafez N."/>
            <person name="Hagos B."/>
            <person name="Hall J."/>
            <person name="Henson C."/>
            <person name="Hollinger A."/>
            <person name="Honan T."/>
            <person name="Huard M.D."/>
            <person name="Hughes L."/>
            <person name="Hurhula B."/>
            <person name="Husby M.E."/>
            <person name="Kamat A."/>
            <person name="Kanga B."/>
            <person name="Kashin S."/>
            <person name="Khazanovich D."/>
            <person name="Kisner P."/>
            <person name="Lance K."/>
            <person name="Lara M."/>
            <person name="Lee W."/>
            <person name="Lennon N."/>
            <person name="Letendre F."/>
            <person name="LeVine R."/>
            <person name="Lipovsky A."/>
            <person name="Liu X."/>
            <person name="Liu J."/>
            <person name="Liu S."/>
            <person name="Lokyitsang T."/>
            <person name="Lokyitsang Y."/>
            <person name="Lubonja R."/>
            <person name="Lui A."/>
            <person name="MacDonald P."/>
            <person name="Magnisalis V."/>
            <person name="Maru K."/>
            <person name="Matthews C."/>
            <person name="McCusker W."/>
            <person name="McDonough S."/>
            <person name="Mehta T."/>
            <person name="Meldrim J."/>
            <person name="Meneus L."/>
            <person name="Mihai O."/>
            <person name="Mihalev A."/>
            <person name="Mihova T."/>
            <person name="Mittelman R."/>
            <person name="Mlenga V."/>
            <person name="Montmayeur A."/>
            <person name="Mulrain L."/>
            <person name="Navidi A."/>
            <person name="Naylor J."/>
            <person name="Negash T."/>
            <person name="Nguyen T."/>
            <person name="Nguyen N."/>
            <person name="Nicol R."/>
            <person name="Norbu C."/>
            <person name="Norbu N."/>
            <person name="Novod N."/>
            <person name="O'Neill B."/>
            <person name="Osman S."/>
            <person name="Markiewicz E."/>
            <person name="Oyono O.L."/>
            <person name="Patti C."/>
            <person name="Phunkhang P."/>
            <person name="Pierre F."/>
            <person name="Priest M."/>
            <person name="Raghuraman S."/>
            <person name="Rege F."/>
            <person name="Reyes R."/>
            <person name="Rise C."/>
            <person name="Rogov P."/>
            <person name="Ross K."/>
            <person name="Ryan E."/>
            <person name="Settipalli S."/>
            <person name="Shea T."/>
            <person name="Sherpa N."/>
            <person name="Shi L."/>
            <person name="Shih D."/>
            <person name="Sparrow T."/>
            <person name="Spaulding J."/>
            <person name="Stalker J."/>
            <person name="Stange-Thomann N."/>
            <person name="Stavropoulos S."/>
            <person name="Stone C."/>
            <person name="Strader C."/>
            <person name="Tesfaye S."/>
            <person name="Thomson T."/>
            <person name="Thoulutsang Y."/>
            <person name="Thoulutsang D."/>
            <person name="Topham K."/>
            <person name="Topping I."/>
            <person name="Tsamla T."/>
            <person name="Vassiliev H."/>
            <person name="Vo A."/>
            <person name="Wangchuk T."/>
            <person name="Wangdi T."/>
            <person name="Weiand M."/>
            <person name="Wilkinson J."/>
            <person name="Wilson A."/>
            <person name="Yadav S."/>
            <person name="Young G."/>
            <person name="Yu Q."/>
            <person name="Zembek L."/>
            <person name="Zhong D."/>
            <person name="Zimmer A."/>
            <person name="Zwirko Z."/>
            <person name="Jaffe D.B."/>
            <person name="Alvarez P."/>
            <person name="Brockman W."/>
            <person name="Butler J."/>
            <person name="Chin C."/>
            <person name="Gnerre S."/>
            <person name="Grabherr M."/>
            <person name="Kleber M."/>
            <person name="Mauceli E."/>
            <person name="MacCallum I."/>
        </authorList>
    </citation>
    <scope>NUCLEOTIDE SEQUENCE [LARGE SCALE GENOMIC DNA]</scope>
    <source>
        <strain evidence="2">Tucson 14024-0371.13</strain>
    </source>
</reference>
<dbReference type="GO" id="GO:0005657">
    <property type="term" value="C:replication fork"/>
    <property type="evidence" value="ECO:0007669"/>
    <property type="project" value="InterPro"/>
</dbReference>
<dbReference type="GO" id="GO:0000724">
    <property type="term" value="P:double-strand break repair via homologous recombination"/>
    <property type="evidence" value="ECO:0007669"/>
    <property type="project" value="InterPro"/>
</dbReference>
<dbReference type="Proteomes" id="UP000007801">
    <property type="component" value="Unassembled WGS sequence"/>
</dbReference>
<dbReference type="InterPro" id="IPR030547">
    <property type="entry name" value="XRCC2"/>
</dbReference>
<dbReference type="GO" id="GO:0042148">
    <property type="term" value="P:DNA strand invasion"/>
    <property type="evidence" value="ECO:0007669"/>
    <property type="project" value="TreeGrafter"/>
</dbReference>
<proteinExistence type="predicted"/>
<accession>B3MBJ4</accession>
<organism evidence="1 2">
    <name type="scientific">Drosophila ananassae</name>
    <name type="common">Fruit fly</name>
    <dbReference type="NCBI Taxonomy" id="7217"/>
    <lineage>
        <taxon>Eukaryota</taxon>
        <taxon>Metazoa</taxon>
        <taxon>Ecdysozoa</taxon>
        <taxon>Arthropoda</taxon>
        <taxon>Hexapoda</taxon>
        <taxon>Insecta</taxon>
        <taxon>Pterygota</taxon>
        <taxon>Neoptera</taxon>
        <taxon>Endopterygota</taxon>
        <taxon>Diptera</taxon>
        <taxon>Brachycera</taxon>
        <taxon>Muscomorpha</taxon>
        <taxon>Ephydroidea</taxon>
        <taxon>Drosophilidae</taxon>
        <taxon>Drosophila</taxon>
        <taxon>Sophophora</taxon>
    </lineage>
</organism>
<sequence>MVSGQLHSSVYGPCGVDDQSMTEISGPPNSGKSLVLQQLMAHCLVPYEYGGRQMSIILINLSHKITKESLGKAVLDELRSHSKAAEDPSAEAKFTEIAKRCVSRVRILACFSTDDVSNSLRKVTYMVASDSTVELIALDTLSEFFWLDHPSRKQFLSKLQIPDQPAWGALPGG</sequence>
<keyword evidence="2" id="KW-1185">Reference proteome</keyword>
<name>B3MBJ4_DROAN</name>
<evidence type="ECO:0000313" key="1">
    <source>
        <dbReference type="EMBL" id="EDV37125.2"/>
    </source>
</evidence>
<gene>
    <name evidence="1" type="primary">Dana\GF11584</name>
    <name evidence="1" type="synonym">dana_GLEANR_11630</name>
    <name evidence="1" type="ORF">GF11584</name>
</gene>
<dbReference type="Gene3D" id="3.40.50.300">
    <property type="entry name" value="P-loop containing nucleotide triphosphate hydrolases"/>
    <property type="match status" value="1"/>
</dbReference>
<dbReference type="PANTHER" id="PTHR46644:SF2">
    <property type="entry name" value="DNA REPAIR PROTEIN XRCC2"/>
    <property type="match status" value="1"/>
</dbReference>
<dbReference type="GO" id="GO:0005813">
    <property type="term" value="C:centrosome"/>
    <property type="evidence" value="ECO:0007669"/>
    <property type="project" value="TreeGrafter"/>
</dbReference>
<dbReference type="HOGENOM" id="CLU_1186101_0_0_1"/>